<evidence type="ECO:0000313" key="4">
    <source>
        <dbReference type="Proteomes" id="UP000265798"/>
    </source>
</evidence>
<evidence type="ECO:0000313" key="3">
    <source>
        <dbReference type="EMBL" id="RHX86927.1"/>
    </source>
</evidence>
<dbReference type="AlphaFoldDB" id="A0A396Z068"/>
<keyword evidence="1" id="KW-0732">Signal</keyword>
<accession>A0A396Z068</accession>
<dbReference type="PANTHER" id="PTHR35812:SF1">
    <property type="entry name" value="LIPOPROTEIN"/>
    <property type="match status" value="1"/>
</dbReference>
<reference evidence="4" key="1">
    <citation type="submission" date="2018-05" db="EMBL/GenBank/DDBJ databases">
        <title>Leptospira yasudae sp. nov. and Leptospira stimsonii sp. nov., two pathogenic species of the genus Leptospira isolated from environmental sources.</title>
        <authorList>
            <person name="Casanovas-Massana A."/>
            <person name="Hamond C."/>
            <person name="Santos L.A."/>
            <person name="Hacker K.P."/>
            <person name="Balassiano I."/>
            <person name="Medeiros M.A."/>
            <person name="Reis M.G."/>
            <person name="Ko A.I."/>
            <person name="Wunder E.A."/>
        </authorList>
    </citation>
    <scope>NUCLEOTIDE SEQUENCE [LARGE SCALE GENOMIC DNA]</scope>
    <source>
        <strain evidence="4">Yale</strain>
    </source>
</reference>
<dbReference type="Gene3D" id="2.60.40.2340">
    <property type="match status" value="1"/>
</dbReference>
<evidence type="ECO:0000256" key="1">
    <source>
        <dbReference type="SAM" id="SignalP"/>
    </source>
</evidence>
<proteinExistence type="predicted"/>
<gene>
    <name evidence="3" type="ORF">DLM75_18245</name>
</gene>
<dbReference type="PANTHER" id="PTHR35812">
    <property type="entry name" value="LIPOPROTEIN"/>
    <property type="match status" value="1"/>
</dbReference>
<feature type="chain" id="PRO_5017447152" evidence="1">
    <location>
        <begin position="23"/>
        <end position="467"/>
    </location>
</feature>
<dbReference type="RefSeq" id="WP_118969946.1">
    <property type="nucleotide sequence ID" value="NZ_QHCT01000006.1"/>
</dbReference>
<dbReference type="OrthoDB" id="341917at2"/>
<name>A0A396Z068_9LEPT</name>
<feature type="domain" description="Lcl C-terminal" evidence="2">
    <location>
        <begin position="196"/>
        <end position="322"/>
    </location>
</feature>
<organism evidence="3 4">
    <name type="scientific">Leptospira stimsonii</name>
    <dbReference type="NCBI Taxonomy" id="2202203"/>
    <lineage>
        <taxon>Bacteria</taxon>
        <taxon>Pseudomonadati</taxon>
        <taxon>Spirochaetota</taxon>
        <taxon>Spirochaetia</taxon>
        <taxon>Leptospirales</taxon>
        <taxon>Leptospiraceae</taxon>
        <taxon>Leptospira</taxon>
    </lineage>
</organism>
<comment type="caution">
    <text evidence="3">The sequence shown here is derived from an EMBL/GenBank/DDBJ whole genome shotgun (WGS) entry which is preliminary data.</text>
</comment>
<dbReference type="EMBL" id="QHCT01000006">
    <property type="protein sequence ID" value="RHX86927.1"/>
    <property type="molecule type" value="Genomic_DNA"/>
</dbReference>
<dbReference type="Pfam" id="PF07603">
    <property type="entry name" value="Lcl_C"/>
    <property type="match status" value="2"/>
</dbReference>
<dbReference type="Proteomes" id="UP000265798">
    <property type="component" value="Unassembled WGS sequence"/>
</dbReference>
<sequence length="467" mass="50221">MHLRFRLLPSLFVFLFIHCAQADRISLDTSSSAGLLFNAGFDFFRNATGKQITTFRFRAIENHLLQDYEGTIVGNQILIQGVPFGAVTRLKASFESSAGATVFVNGTAQKSGDTSNDFSSPVRYEVVAGNGQKDAYSVSVNVITPITDAGQTDCFDATASVIACGLGSLPGQDGDVSGLTSNLERTTLTSDSSQPVVVDKNTGLVWKTCKEGTNPIDCSALAAPTLFSYADAGVACSNLNVSGYAGLKNWRIPDLQELFTIASFSNAGPYTNMTVFPDGNQTFWSRSMADPASFTPRRWVYNFSNGNNEDAAEVGTLPVRCVAGGSFPAQNFTDLGDGTILDNNTNLLWQKCSVGQSGTSCQNSATTLFDWRDALVQCDSLPSTGGKWRVPNVREYLTIAKYDVLMGTNAIDLNVFPANLASGSYWTSNVSQLAGNLGVFTFDVQYGRLSRSGATYTDYVRCVKNVP</sequence>
<feature type="signal peptide" evidence="1">
    <location>
        <begin position="1"/>
        <end position="22"/>
    </location>
</feature>
<evidence type="ECO:0000259" key="2">
    <source>
        <dbReference type="Pfam" id="PF07603"/>
    </source>
</evidence>
<feature type="domain" description="Lcl C-terminal" evidence="2">
    <location>
        <begin position="338"/>
        <end position="464"/>
    </location>
</feature>
<protein>
    <submittedName>
        <fullName evidence="3">Adhesin</fullName>
    </submittedName>
</protein>
<dbReference type="InterPro" id="IPR011460">
    <property type="entry name" value="Lcl_C"/>
</dbReference>